<dbReference type="Pfam" id="PF00707">
    <property type="entry name" value="IF3_C"/>
    <property type="match status" value="1"/>
</dbReference>
<evidence type="ECO:0000256" key="2">
    <source>
        <dbReference type="ARBA" id="ARBA00022540"/>
    </source>
</evidence>
<dbReference type="EMBL" id="AIMD01000013">
    <property type="protein sequence ID" value="EJF97247.1"/>
    <property type="molecule type" value="Genomic_DNA"/>
</dbReference>
<gene>
    <name evidence="7" type="ORF">ME9_00333</name>
</gene>
<dbReference type="InterPro" id="IPR036787">
    <property type="entry name" value="T_IF-3_N_sf"/>
</dbReference>
<dbReference type="NCBIfam" id="TIGR00168">
    <property type="entry name" value="infC"/>
    <property type="match status" value="1"/>
</dbReference>
<keyword evidence="2 7" id="KW-0396">Initiation factor</keyword>
<proteinExistence type="inferred from homology"/>
<name>A0A9P2W3U8_BARTA</name>
<evidence type="ECO:0000259" key="5">
    <source>
        <dbReference type="Pfam" id="PF00707"/>
    </source>
</evidence>
<dbReference type="FunFam" id="3.30.110.10:FF:000001">
    <property type="entry name" value="Translation initiation factor IF-3"/>
    <property type="match status" value="1"/>
</dbReference>
<feature type="domain" description="Translation initiation factor 3 C-terminal" evidence="5">
    <location>
        <begin position="47"/>
        <end position="132"/>
    </location>
</feature>
<dbReference type="AlphaFoldDB" id="A0A9P2W3U8"/>
<evidence type="ECO:0000313" key="7">
    <source>
        <dbReference type="EMBL" id="EJF97247.1"/>
    </source>
</evidence>
<dbReference type="GO" id="GO:0005829">
    <property type="term" value="C:cytosol"/>
    <property type="evidence" value="ECO:0007669"/>
    <property type="project" value="TreeGrafter"/>
</dbReference>
<dbReference type="GO" id="GO:0043022">
    <property type="term" value="F:ribosome binding"/>
    <property type="evidence" value="ECO:0007669"/>
    <property type="project" value="TreeGrafter"/>
</dbReference>
<dbReference type="SUPFAM" id="SSF55200">
    <property type="entry name" value="Translation initiation factor IF3, C-terminal domain"/>
    <property type="match status" value="1"/>
</dbReference>
<organism evidence="7 8">
    <name type="scientific">Bartonella taylorii 8TBB</name>
    <dbReference type="NCBI Taxonomy" id="1094560"/>
    <lineage>
        <taxon>Bacteria</taxon>
        <taxon>Pseudomonadati</taxon>
        <taxon>Pseudomonadota</taxon>
        <taxon>Alphaproteobacteria</taxon>
        <taxon>Hyphomicrobiales</taxon>
        <taxon>Bartonellaceae</taxon>
        <taxon>Bartonella</taxon>
    </lineage>
</organism>
<evidence type="ECO:0000256" key="1">
    <source>
        <dbReference type="ARBA" id="ARBA00005439"/>
    </source>
</evidence>
<dbReference type="SUPFAM" id="SSF54364">
    <property type="entry name" value="Translation initiation factor IF3, N-terminal domain"/>
    <property type="match status" value="1"/>
</dbReference>
<dbReference type="InterPro" id="IPR019815">
    <property type="entry name" value="Translation_initiation_fac_3_C"/>
</dbReference>
<evidence type="ECO:0000259" key="6">
    <source>
        <dbReference type="Pfam" id="PF05198"/>
    </source>
</evidence>
<dbReference type="InterPro" id="IPR036788">
    <property type="entry name" value="T_IF-3_C_sf"/>
</dbReference>
<dbReference type="GO" id="GO:0032790">
    <property type="term" value="P:ribosome disassembly"/>
    <property type="evidence" value="ECO:0007669"/>
    <property type="project" value="TreeGrafter"/>
</dbReference>
<comment type="caution">
    <text evidence="7">The sequence shown here is derived from an EMBL/GenBank/DDBJ whole genome shotgun (WGS) entry which is preliminary data.</text>
</comment>
<reference evidence="7 8" key="1">
    <citation type="submission" date="2012-03" db="EMBL/GenBank/DDBJ databases">
        <title>The Genome Sequence of Bartonella taylorii 8TBB.</title>
        <authorList>
            <consortium name="The Broad Institute Genome Sequencing Platform"/>
            <consortium name="The Broad Institute Genome Sequencing Center for Infectious Disease"/>
            <person name="Feldgarden M."/>
            <person name="Kirby J."/>
            <person name="Kosoy M."/>
            <person name="Birtles R."/>
            <person name="Probert W.S."/>
            <person name="Chiaraviglio L."/>
            <person name="Young S.K."/>
            <person name="Zeng Q."/>
            <person name="Gargeya S."/>
            <person name="Fitzgerald M."/>
            <person name="Haas B."/>
            <person name="Abouelleil A."/>
            <person name="Alvarado L."/>
            <person name="Arachchi H.M."/>
            <person name="Berlin A."/>
            <person name="Chapman S.B."/>
            <person name="Gearin G."/>
            <person name="Goldberg J."/>
            <person name="Griggs A."/>
            <person name="Gujja S."/>
            <person name="Hansen M."/>
            <person name="Heiman D."/>
            <person name="Howarth C."/>
            <person name="Larimer J."/>
            <person name="Lui A."/>
            <person name="MacDonald P.J.P."/>
            <person name="McCowen C."/>
            <person name="Montmayeur A."/>
            <person name="Murphy C."/>
            <person name="Neiman D."/>
            <person name="Pearson M."/>
            <person name="Priest M."/>
            <person name="Roberts A."/>
            <person name="Saif S."/>
            <person name="Shea T."/>
            <person name="Sisk P."/>
            <person name="Stolte C."/>
            <person name="Sykes S."/>
            <person name="Wortman J."/>
            <person name="Nusbaum C."/>
            <person name="Birren B."/>
        </authorList>
    </citation>
    <scope>NUCLEOTIDE SEQUENCE [LARGE SCALE GENOMIC DNA]</scope>
    <source>
        <strain evidence="7 8">8TBB</strain>
    </source>
</reference>
<evidence type="ECO:0000256" key="3">
    <source>
        <dbReference type="ARBA" id="ARBA00022917"/>
    </source>
</evidence>
<dbReference type="PANTHER" id="PTHR10938">
    <property type="entry name" value="TRANSLATION INITIATION FACTOR IF-3"/>
    <property type="match status" value="1"/>
</dbReference>
<evidence type="ECO:0000313" key="8">
    <source>
        <dbReference type="Proteomes" id="UP000002648"/>
    </source>
</evidence>
<feature type="domain" description="Translation initiation factor 3 N-terminal" evidence="6">
    <location>
        <begin position="1"/>
        <end position="39"/>
    </location>
</feature>
<dbReference type="InterPro" id="IPR001288">
    <property type="entry name" value="Translation_initiation_fac_3"/>
</dbReference>
<evidence type="ECO:0000256" key="4">
    <source>
        <dbReference type="NCBIfam" id="TIGR00168"/>
    </source>
</evidence>
<protein>
    <recommendedName>
        <fullName evidence="4">Translation initiation factor IF-3</fullName>
    </recommendedName>
</protein>
<dbReference type="PANTHER" id="PTHR10938:SF0">
    <property type="entry name" value="TRANSLATION INITIATION FACTOR IF-3, MITOCHONDRIAL"/>
    <property type="match status" value="1"/>
</dbReference>
<dbReference type="GO" id="GO:0003743">
    <property type="term" value="F:translation initiation factor activity"/>
    <property type="evidence" value="ECO:0007669"/>
    <property type="project" value="UniProtKB-UniRule"/>
</dbReference>
<keyword evidence="3" id="KW-0648">Protein biosynthesis</keyword>
<dbReference type="Gene3D" id="3.30.110.10">
    <property type="entry name" value="Translation initiation factor 3 (IF-3), C-terminal domain"/>
    <property type="match status" value="1"/>
</dbReference>
<dbReference type="GO" id="GO:0016020">
    <property type="term" value="C:membrane"/>
    <property type="evidence" value="ECO:0007669"/>
    <property type="project" value="TreeGrafter"/>
</dbReference>
<comment type="similarity">
    <text evidence="1">Belongs to the IF-3 family.</text>
</comment>
<keyword evidence="8" id="KW-1185">Reference proteome</keyword>
<dbReference type="Pfam" id="PF05198">
    <property type="entry name" value="IF3_N"/>
    <property type="match status" value="1"/>
</dbReference>
<dbReference type="InterPro" id="IPR019814">
    <property type="entry name" value="Translation_initiation_fac_3_N"/>
</dbReference>
<sequence>MAADAGLDLVEIVPNAEPPVCKIIDLGKLKYQTQKKAAETRKKQKVIEIKEIKMRPNVDVHDYEVKLKAVHRFIGNGDKVKVTLRFRGREMAHQDLGLKLLQRVKEDTSEISKIESEPKLEGRQMMMVIAPK</sequence>
<dbReference type="Proteomes" id="UP000002648">
    <property type="component" value="Unassembled WGS sequence"/>
</dbReference>
<dbReference type="Gene3D" id="3.10.20.80">
    <property type="entry name" value="Translation initiation factor 3 (IF-3), N-terminal domain"/>
    <property type="match status" value="1"/>
</dbReference>
<accession>A0A9P2W3U8</accession>